<keyword evidence="2" id="KW-0521">NADP</keyword>
<feature type="site" description="Lowers pKa of active site Tyr" evidence="6">
    <location>
        <position position="82"/>
    </location>
</feature>
<dbReference type="Gene3D" id="3.20.20.100">
    <property type="entry name" value="NADP-dependent oxidoreductase domain"/>
    <property type="match status" value="1"/>
</dbReference>
<keyword evidence="9" id="KW-1185">Reference proteome</keyword>
<gene>
    <name evidence="8" type="ORF">E1956_41100</name>
</gene>
<feature type="active site" description="Proton donor" evidence="4">
    <location>
        <position position="57"/>
    </location>
</feature>
<keyword evidence="3" id="KW-0560">Oxidoreductase</keyword>
<dbReference type="OrthoDB" id="9804790at2"/>
<evidence type="ECO:0000256" key="2">
    <source>
        <dbReference type="ARBA" id="ARBA00022857"/>
    </source>
</evidence>
<evidence type="ECO:0000313" key="9">
    <source>
        <dbReference type="Proteomes" id="UP000295727"/>
    </source>
</evidence>
<dbReference type="Pfam" id="PF00248">
    <property type="entry name" value="Aldo_ket_red"/>
    <property type="match status" value="1"/>
</dbReference>
<dbReference type="GO" id="GO:0051596">
    <property type="term" value="P:methylglyoxal catabolic process"/>
    <property type="evidence" value="ECO:0007669"/>
    <property type="project" value="TreeGrafter"/>
</dbReference>
<dbReference type="PIRSF" id="PIRSF000097">
    <property type="entry name" value="AKR"/>
    <property type="match status" value="1"/>
</dbReference>
<comment type="similarity">
    <text evidence="1">Belongs to the aldo/keto reductase family.</text>
</comment>
<evidence type="ECO:0000256" key="4">
    <source>
        <dbReference type="PIRSR" id="PIRSR000097-1"/>
    </source>
</evidence>
<evidence type="ECO:0000256" key="3">
    <source>
        <dbReference type="ARBA" id="ARBA00023002"/>
    </source>
</evidence>
<protein>
    <submittedName>
        <fullName evidence="8">Aldo/keto reductase</fullName>
    </submittedName>
</protein>
<accession>A0A4P7D420</accession>
<dbReference type="PROSITE" id="PS00798">
    <property type="entry name" value="ALDOKETO_REDUCTASE_1"/>
    <property type="match status" value="1"/>
</dbReference>
<dbReference type="InterPro" id="IPR018170">
    <property type="entry name" value="Aldo/ket_reductase_CS"/>
</dbReference>
<dbReference type="PANTHER" id="PTHR43827:SF3">
    <property type="entry name" value="NADP-DEPENDENT OXIDOREDUCTASE DOMAIN-CONTAINING PROTEIN"/>
    <property type="match status" value="1"/>
</dbReference>
<evidence type="ECO:0000256" key="5">
    <source>
        <dbReference type="PIRSR" id="PIRSR000097-2"/>
    </source>
</evidence>
<dbReference type="AlphaFoldDB" id="A0A4P7D420"/>
<evidence type="ECO:0000256" key="6">
    <source>
        <dbReference type="PIRSR" id="PIRSR000097-3"/>
    </source>
</evidence>
<dbReference type="PRINTS" id="PR00069">
    <property type="entry name" value="ALDKETRDTASE"/>
</dbReference>
<dbReference type="PANTHER" id="PTHR43827">
    <property type="entry name" value="2,5-DIKETO-D-GLUCONIC ACID REDUCTASE"/>
    <property type="match status" value="1"/>
</dbReference>
<dbReference type="KEGG" id="ppai:E1956_41100"/>
<evidence type="ECO:0000259" key="7">
    <source>
        <dbReference type="Pfam" id="PF00248"/>
    </source>
</evidence>
<sequence length="288" mass="31641">MAPNNREEPAVPDVHVGNAAIPSIGYGTYGMSGADIYRVVPEALRAGFRHIDTAQIYRNEGEIGDCIAASGIPRRDLFLTTKVWVSHYGSQHFEASVDESLRKLRTDYVDLLLLHWPGSDVPLPEQIEGLNTVVRAGKVRHIGVSNFNRGLMTEAVRLSAAPLVTNQFEYHPYLNQSLLVKSTLQAGLAVTAYCGMAVGRVFKEPALERIAARHDKTIAQIVLRWLVQQHGTVALSRTTRVDRLAENLAVFDFELDRADMAAIHALATANSRIVDPPGLAPQWDSTAP</sequence>
<feature type="domain" description="NADP-dependent oxidoreductase" evidence="7">
    <location>
        <begin position="24"/>
        <end position="266"/>
    </location>
</feature>
<name>A0A4P7D420_9BURK</name>
<dbReference type="RefSeq" id="WP_134759019.1">
    <property type="nucleotide sequence ID" value="NZ_CP038151.1"/>
</dbReference>
<evidence type="ECO:0000313" key="8">
    <source>
        <dbReference type="EMBL" id="QBR03521.1"/>
    </source>
</evidence>
<dbReference type="InterPro" id="IPR036812">
    <property type="entry name" value="NAD(P)_OxRdtase_dom_sf"/>
</dbReference>
<reference evidence="8 9" key="1">
    <citation type="submission" date="2019-03" db="EMBL/GenBank/DDBJ databases">
        <title>Paraburkholderia sp. 7MH5, isolated from subtropical forest soil.</title>
        <authorList>
            <person name="Gao Z.-H."/>
            <person name="Qiu L.-H."/>
        </authorList>
    </citation>
    <scope>NUCLEOTIDE SEQUENCE [LARGE SCALE GENOMIC DNA]</scope>
    <source>
        <strain evidence="8 9">7MH5</strain>
    </source>
</reference>
<dbReference type="PROSITE" id="PS00062">
    <property type="entry name" value="ALDOKETO_REDUCTASE_2"/>
    <property type="match status" value="1"/>
</dbReference>
<dbReference type="SUPFAM" id="SSF51430">
    <property type="entry name" value="NAD(P)-linked oxidoreductase"/>
    <property type="match status" value="1"/>
</dbReference>
<feature type="binding site" evidence="5">
    <location>
        <position position="115"/>
    </location>
    <ligand>
        <name>substrate</name>
    </ligand>
</feature>
<dbReference type="InterPro" id="IPR023210">
    <property type="entry name" value="NADP_OxRdtase_dom"/>
</dbReference>
<dbReference type="GO" id="GO:1990002">
    <property type="term" value="F:methylglyoxal reductase (NADPH) (acetol producing) activity"/>
    <property type="evidence" value="ECO:0007669"/>
    <property type="project" value="TreeGrafter"/>
</dbReference>
<dbReference type="InterPro" id="IPR020471">
    <property type="entry name" value="AKR"/>
</dbReference>
<proteinExistence type="inferred from homology"/>
<dbReference type="EMBL" id="CP038151">
    <property type="protein sequence ID" value="QBR03521.1"/>
    <property type="molecule type" value="Genomic_DNA"/>
</dbReference>
<dbReference type="Proteomes" id="UP000295727">
    <property type="component" value="Chromosome 4"/>
</dbReference>
<evidence type="ECO:0000256" key="1">
    <source>
        <dbReference type="ARBA" id="ARBA00007905"/>
    </source>
</evidence>
<organism evidence="8 9">
    <name type="scientific">Paraburkholderia pallida</name>
    <dbReference type="NCBI Taxonomy" id="2547399"/>
    <lineage>
        <taxon>Bacteria</taxon>
        <taxon>Pseudomonadati</taxon>
        <taxon>Pseudomonadota</taxon>
        <taxon>Betaproteobacteria</taxon>
        <taxon>Burkholderiales</taxon>
        <taxon>Burkholderiaceae</taxon>
        <taxon>Paraburkholderia</taxon>
    </lineage>
</organism>